<feature type="region of interest" description="Disordered" evidence="1">
    <location>
        <begin position="300"/>
        <end position="326"/>
    </location>
</feature>
<protein>
    <submittedName>
        <fullName evidence="2">Uncharacterized protein</fullName>
    </submittedName>
</protein>
<dbReference type="eggNOG" id="ENOG502S5D9">
    <property type="taxonomic scope" value="Eukaryota"/>
</dbReference>
<keyword evidence="3" id="KW-1185">Reference proteome</keyword>
<dbReference type="Pfam" id="PF15770">
    <property type="entry name" value="DUF4699"/>
    <property type="match status" value="1"/>
</dbReference>
<feature type="compositionally biased region" description="Basic and acidic residues" evidence="1">
    <location>
        <begin position="1"/>
        <end position="13"/>
    </location>
</feature>
<dbReference type="FunCoup" id="L8Y231">
    <property type="interactions" value="17"/>
</dbReference>
<organism evidence="2 3">
    <name type="scientific">Tupaia chinensis</name>
    <name type="common">Chinese tree shrew</name>
    <name type="synonym">Tupaia belangeri chinensis</name>
    <dbReference type="NCBI Taxonomy" id="246437"/>
    <lineage>
        <taxon>Eukaryota</taxon>
        <taxon>Metazoa</taxon>
        <taxon>Chordata</taxon>
        <taxon>Craniata</taxon>
        <taxon>Vertebrata</taxon>
        <taxon>Euteleostomi</taxon>
        <taxon>Mammalia</taxon>
        <taxon>Eutheria</taxon>
        <taxon>Euarchontoglires</taxon>
        <taxon>Scandentia</taxon>
        <taxon>Tupaiidae</taxon>
        <taxon>Tupaia</taxon>
    </lineage>
</organism>
<gene>
    <name evidence="2" type="ORF">TREES_T100003628</name>
</gene>
<dbReference type="AlphaFoldDB" id="L8Y231"/>
<dbReference type="STRING" id="246437.L8Y231"/>
<dbReference type="InterPro" id="IPR031528">
    <property type="entry name" value="C4orf19"/>
</dbReference>
<dbReference type="InParanoid" id="L8Y231"/>
<evidence type="ECO:0000256" key="1">
    <source>
        <dbReference type="SAM" id="MobiDB-lite"/>
    </source>
</evidence>
<accession>L8Y231</accession>
<sequence length="349" mass="37902">MDSRKARTYRDRSLTNNNKASISTDENNDSNISHYPVPISNFDNLRQVQVPSPGYVNEVNSCKLDEDHTVKLKGKQSSQVLVHKNDLQRESLKRTESRGRTAGPQEPCWSHQGLLPQGDAGGGHCAGKTDGAINGISPTAALQPTGTLWPHQDDRGSWASTANSIHPTQPFLEGGGSRKWDCMHPASEETQVIQHGDSRTPAKAERLDLEVQDHVLQIPAPDYPQIWGPAAHNTGHEEKDCLFQNPAKDESPEGIHPRVGKHGLNIPFSMKRSWDSLNEAVATEVLNVCFKEKDPAQALPVVDSGPRWEGTHGSSQGRDGEMGDEDAAVAEALAALEAATAGEDVDEAD</sequence>
<feature type="region of interest" description="Disordered" evidence="1">
    <location>
        <begin position="1"/>
        <end position="35"/>
    </location>
</feature>
<evidence type="ECO:0000313" key="2">
    <source>
        <dbReference type="EMBL" id="ELV10448.1"/>
    </source>
</evidence>
<reference evidence="3" key="2">
    <citation type="journal article" date="2013" name="Nat. Commun.">
        <title>Genome of the Chinese tree shrew.</title>
        <authorList>
            <person name="Fan Y."/>
            <person name="Huang Z.Y."/>
            <person name="Cao C.C."/>
            <person name="Chen C.S."/>
            <person name="Chen Y.X."/>
            <person name="Fan D.D."/>
            <person name="He J."/>
            <person name="Hou H.L."/>
            <person name="Hu L."/>
            <person name="Hu X.T."/>
            <person name="Jiang X.T."/>
            <person name="Lai R."/>
            <person name="Lang Y.S."/>
            <person name="Liang B."/>
            <person name="Liao S.G."/>
            <person name="Mu D."/>
            <person name="Ma Y.Y."/>
            <person name="Niu Y.Y."/>
            <person name="Sun X.Q."/>
            <person name="Xia J.Q."/>
            <person name="Xiao J."/>
            <person name="Xiong Z.Q."/>
            <person name="Xu L."/>
            <person name="Yang L."/>
            <person name="Zhang Y."/>
            <person name="Zhao W."/>
            <person name="Zhao X.D."/>
            <person name="Zheng Y.T."/>
            <person name="Zhou J.M."/>
            <person name="Zhu Y.B."/>
            <person name="Zhang G.J."/>
            <person name="Wang J."/>
            <person name="Yao Y.G."/>
        </authorList>
    </citation>
    <scope>NUCLEOTIDE SEQUENCE [LARGE SCALE GENOMIC DNA]</scope>
</reference>
<dbReference type="EMBL" id="KB367707">
    <property type="protein sequence ID" value="ELV10448.1"/>
    <property type="molecule type" value="Genomic_DNA"/>
</dbReference>
<reference evidence="3" key="1">
    <citation type="submission" date="2012-07" db="EMBL/GenBank/DDBJ databases">
        <title>Genome of the Chinese tree shrew, a rising model animal genetically related to primates.</title>
        <authorList>
            <person name="Zhang G."/>
            <person name="Fan Y."/>
            <person name="Yao Y."/>
            <person name="Huang Z."/>
        </authorList>
    </citation>
    <scope>NUCLEOTIDE SEQUENCE [LARGE SCALE GENOMIC DNA]</scope>
</reference>
<feature type="compositionally biased region" description="Basic and acidic residues" evidence="1">
    <location>
        <begin position="86"/>
        <end position="99"/>
    </location>
</feature>
<proteinExistence type="predicted"/>
<evidence type="ECO:0000313" key="3">
    <source>
        <dbReference type="Proteomes" id="UP000011518"/>
    </source>
</evidence>
<feature type="region of interest" description="Disordered" evidence="1">
    <location>
        <begin position="86"/>
        <end position="110"/>
    </location>
</feature>
<dbReference type="Proteomes" id="UP000011518">
    <property type="component" value="Unassembled WGS sequence"/>
</dbReference>
<name>L8Y231_TUPCH</name>
<dbReference type="PANTHER" id="PTHR16106">
    <property type="entry name" value="CHROMOSOME 4 OPEN READING FRAME 19"/>
    <property type="match status" value="1"/>
</dbReference>
<feature type="compositionally biased region" description="Polar residues" evidence="1">
    <location>
        <begin position="14"/>
        <end position="33"/>
    </location>
</feature>
<dbReference type="PANTHER" id="PTHR16106:SF3">
    <property type="entry name" value="CHROMOSOME 4 OPEN READING FRAME 19"/>
    <property type="match status" value="1"/>
</dbReference>